<comment type="caution">
    <text evidence="2">The sequence shown here is derived from an EMBL/GenBank/DDBJ whole genome shotgun (WGS) entry which is preliminary data.</text>
</comment>
<organism evidence="2 4">
    <name type="scientific">Araneus ventricosus</name>
    <name type="common">Orbweaver spider</name>
    <name type="synonym">Epeira ventricosa</name>
    <dbReference type="NCBI Taxonomy" id="182803"/>
    <lineage>
        <taxon>Eukaryota</taxon>
        <taxon>Metazoa</taxon>
        <taxon>Ecdysozoa</taxon>
        <taxon>Arthropoda</taxon>
        <taxon>Chelicerata</taxon>
        <taxon>Arachnida</taxon>
        <taxon>Araneae</taxon>
        <taxon>Araneomorphae</taxon>
        <taxon>Entelegynae</taxon>
        <taxon>Araneoidea</taxon>
        <taxon>Araneidae</taxon>
        <taxon>Araneus</taxon>
    </lineage>
</organism>
<name>A0A4Y2V5K2_ARAVE</name>
<evidence type="ECO:0000259" key="1">
    <source>
        <dbReference type="PROSITE" id="PS50225"/>
    </source>
</evidence>
<evidence type="ECO:0000313" key="4">
    <source>
        <dbReference type="Proteomes" id="UP000499080"/>
    </source>
</evidence>
<dbReference type="Proteomes" id="UP000499080">
    <property type="component" value="Unassembled WGS sequence"/>
</dbReference>
<feature type="domain" description="SOCS box" evidence="1">
    <location>
        <begin position="147"/>
        <end position="183"/>
    </location>
</feature>
<protein>
    <recommendedName>
        <fullName evidence="1">SOCS box domain-containing protein</fullName>
    </recommendedName>
</protein>
<keyword evidence="4" id="KW-1185">Reference proteome</keyword>
<evidence type="ECO:0000313" key="3">
    <source>
        <dbReference type="EMBL" id="GBO19179.1"/>
    </source>
</evidence>
<gene>
    <name evidence="3" type="ORF">AVEN_136128_1</name>
    <name evidence="2" type="ORF">AVEN_95012_1</name>
</gene>
<dbReference type="OrthoDB" id="6419934at2759"/>
<reference evidence="2 4" key="1">
    <citation type="journal article" date="2019" name="Sci. Rep.">
        <title>Orb-weaving spider Araneus ventricosus genome elucidates the spidroin gene catalogue.</title>
        <authorList>
            <person name="Kono N."/>
            <person name="Nakamura H."/>
            <person name="Ohtoshi R."/>
            <person name="Moran D.A.P."/>
            <person name="Shinohara A."/>
            <person name="Yoshida Y."/>
            <person name="Fujiwara M."/>
            <person name="Mori M."/>
            <person name="Tomita M."/>
            <person name="Arakawa K."/>
        </authorList>
    </citation>
    <scope>NUCLEOTIDE SEQUENCE [LARGE SCALE GENOMIC DNA]</scope>
</reference>
<dbReference type="InterPro" id="IPR001496">
    <property type="entry name" value="SOCS_box"/>
</dbReference>
<dbReference type="PROSITE" id="PS50225">
    <property type="entry name" value="SOCS"/>
    <property type="match status" value="1"/>
</dbReference>
<proteinExistence type="predicted"/>
<dbReference type="AlphaFoldDB" id="A0A4Y2V5K2"/>
<accession>A0A4Y2V5K2</accession>
<dbReference type="EMBL" id="BGPR01042528">
    <property type="protein sequence ID" value="GBO18960.1"/>
    <property type="molecule type" value="Genomic_DNA"/>
</dbReference>
<dbReference type="Pfam" id="PF07525">
    <property type="entry name" value="SOCS_box"/>
    <property type="match status" value="1"/>
</dbReference>
<dbReference type="EMBL" id="BGPR01042672">
    <property type="protein sequence ID" value="GBO19179.1"/>
    <property type="molecule type" value="Genomic_DNA"/>
</dbReference>
<evidence type="ECO:0000313" key="2">
    <source>
        <dbReference type="EMBL" id="GBO18960.1"/>
    </source>
</evidence>
<sequence>MKANEVMTFQCICGISESRPESNGRSLRYSGSSVRLQEWATVQKQVCDLKTAIKYCYNNIDPDTFETMSGSMNRRRKQKCYIAQVVHEFLKDPTDGQKIIALWLNYRTEPILTAKELKAPYRRILTQSEIADLCNFYFEAIGRDLAPLKRPCQSKIVNVLGEKGDLRNGISQLPLPPKIQSYLLLGAQPCSFTSKISTNESK</sequence>